<evidence type="ECO:0000313" key="1">
    <source>
        <dbReference type="EMBL" id="MPM02499.1"/>
    </source>
</evidence>
<dbReference type="PROSITE" id="PS51257">
    <property type="entry name" value="PROKAR_LIPOPROTEIN"/>
    <property type="match status" value="1"/>
</dbReference>
<proteinExistence type="predicted"/>
<reference evidence="1" key="1">
    <citation type="submission" date="2019-08" db="EMBL/GenBank/DDBJ databases">
        <authorList>
            <person name="Kucharzyk K."/>
            <person name="Murdoch R.W."/>
            <person name="Higgins S."/>
            <person name="Loffler F."/>
        </authorList>
    </citation>
    <scope>NUCLEOTIDE SEQUENCE</scope>
</reference>
<sequence>MKPFLLSLFLLMLLSSCKDDFTTGIEGTVLFGTGDCMPVIIEENREYEKYDGRIFFIEQSQADSLGSQAFDYLKSMSPDEKIRNGKLSKELPAGTYYVMPEEHFLTAPANTIIITSDEILHQDVKIWICTTY</sequence>
<protein>
    <submittedName>
        <fullName evidence="1">Uncharacterized protein</fullName>
    </submittedName>
</protein>
<organism evidence="1">
    <name type="scientific">bioreactor metagenome</name>
    <dbReference type="NCBI Taxonomy" id="1076179"/>
    <lineage>
        <taxon>unclassified sequences</taxon>
        <taxon>metagenomes</taxon>
        <taxon>ecological metagenomes</taxon>
    </lineage>
</organism>
<accession>A0A644WFW6</accession>
<dbReference type="EMBL" id="VSSQ01000873">
    <property type="protein sequence ID" value="MPM02499.1"/>
    <property type="molecule type" value="Genomic_DNA"/>
</dbReference>
<name>A0A644WFW6_9ZZZZ</name>
<comment type="caution">
    <text evidence="1">The sequence shown here is derived from an EMBL/GenBank/DDBJ whole genome shotgun (WGS) entry which is preliminary data.</text>
</comment>
<gene>
    <name evidence="1" type="ORF">SDC9_48748</name>
</gene>
<dbReference type="AlphaFoldDB" id="A0A644WFW6"/>